<name>A0A6N2LU23_SALVM</name>
<evidence type="ECO:0000313" key="1">
    <source>
        <dbReference type="EMBL" id="VFU44429.1"/>
    </source>
</evidence>
<accession>A0A6N2LU23</accession>
<sequence>MDDTELERGKTIELLSGRHRRIKIFNRCVSRDYASHHGKRWAHCSAVSMMWIHRSSQSDWDYKKAFIEHQEKFSEIRTGTKLMIVFYSGNISGSEQKPSGNPATAD</sequence>
<dbReference type="EMBL" id="CAADRP010001598">
    <property type="protein sequence ID" value="VFU44429.1"/>
    <property type="molecule type" value="Genomic_DNA"/>
</dbReference>
<protein>
    <submittedName>
        <fullName evidence="1">Uncharacterized protein</fullName>
    </submittedName>
</protein>
<proteinExistence type="predicted"/>
<gene>
    <name evidence="1" type="ORF">SVIM_LOCUS273229</name>
</gene>
<organism evidence="1">
    <name type="scientific">Salix viminalis</name>
    <name type="common">Common osier</name>
    <name type="synonym">Basket willow</name>
    <dbReference type="NCBI Taxonomy" id="40686"/>
    <lineage>
        <taxon>Eukaryota</taxon>
        <taxon>Viridiplantae</taxon>
        <taxon>Streptophyta</taxon>
        <taxon>Embryophyta</taxon>
        <taxon>Tracheophyta</taxon>
        <taxon>Spermatophyta</taxon>
        <taxon>Magnoliopsida</taxon>
        <taxon>eudicotyledons</taxon>
        <taxon>Gunneridae</taxon>
        <taxon>Pentapetalae</taxon>
        <taxon>rosids</taxon>
        <taxon>fabids</taxon>
        <taxon>Malpighiales</taxon>
        <taxon>Salicaceae</taxon>
        <taxon>Saliceae</taxon>
        <taxon>Salix</taxon>
    </lineage>
</organism>
<dbReference type="AlphaFoldDB" id="A0A6N2LU23"/>
<reference evidence="1" key="1">
    <citation type="submission" date="2019-03" db="EMBL/GenBank/DDBJ databases">
        <authorList>
            <person name="Mank J."/>
            <person name="Almeida P."/>
        </authorList>
    </citation>
    <scope>NUCLEOTIDE SEQUENCE</scope>
    <source>
        <strain evidence="1">78183</strain>
    </source>
</reference>